<reference evidence="1 2" key="1">
    <citation type="submission" date="2016-03" db="EMBL/GenBank/DDBJ databases">
        <authorList>
            <person name="Ploux O."/>
        </authorList>
    </citation>
    <scope>NUCLEOTIDE SEQUENCE [LARGE SCALE GENOMIC DNA]</scope>
    <source>
        <strain evidence="1 2">R-45378</strain>
    </source>
</reference>
<dbReference type="InterPro" id="IPR003329">
    <property type="entry name" value="Cytidylyl_trans"/>
</dbReference>
<accession>A0A177NMR3</accession>
<dbReference type="GO" id="GO:0008781">
    <property type="term" value="F:N-acylneuraminate cytidylyltransferase activity"/>
    <property type="evidence" value="ECO:0007669"/>
    <property type="project" value="TreeGrafter"/>
</dbReference>
<gene>
    <name evidence="1" type="ORF">A1507_07405</name>
</gene>
<dbReference type="EMBL" id="LUUJ01000049">
    <property type="protein sequence ID" value="OAI19378.1"/>
    <property type="molecule type" value="Genomic_DNA"/>
</dbReference>
<dbReference type="CDD" id="cd02513">
    <property type="entry name" value="CMP-NeuAc_Synthase"/>
    <property type="match status" value="1"/>
</dbReference>
<evidence type="ECO:0000313" key="2">
    <source>
        <dbReference type="Proteomes" id="UP000077857"/>
    </source>
</evidence>
<dbReference type="AlphaFoldDB" id="A0A177NMR3"/>
<keyword evidence="1" id="KW-0548">Nucleotidyltransferase</keyword>
<dbReference type="InterPro" id="IPR029044">
    <property type="entry name" value="Nucleotide-diphossugar_trans"/>
</dbReference>
<sequence>MAEALDLLMVVPARSGSKGLPDKNIRPLAGKPLLSWTAQTIGEAGLPKALAVLSTDSEQYAEIGRGSGLAVPFLRPACHATDAASSLQVVEHALDWFRQHYAYLPAWVMLLQPTSPFRSPAILRQAMALANGGNVAAVIGCKEIQRNLTTLFQLCDGFMQALDNRQPTQASRQQSRPLLTPNGAMYLCRTDFLLTHKSFYPPQTVPLVMNAIQSLDIDTEEDWAIAEAFVKQGLL</sequence>
<comment type="caution">
    <text evidence="1">The sequence shown here is derived from an EMBL/GenBank/DDBJ whole genome shotgun (WGS) entry which is preliminary data.</text>
</comment>
<evidence type="ECO:0000313" key="1">
    <source>
        <dbReference type="EMBL" id="OAI19378.1"/>
    </source>
</evidence>
<dbReference type="InterPro" id="IPR050793">
    <property type="entry name" value="CMP-NeuNAc_synthase"/>
</dbReference>
<dbReference type="Gene3D" id="3.90.550.10">
    <property type="entry name" value="Spore Coat Polysaccharide Biosynthesis Protein SpsA, Chain A"/>
    <property type="match status" value="1"/>
</dbReference>
<organism evidence="1 2">
    <name type="scientific">Methylomonas koyamae</name>
    <dbReference type="NCBI Taxonomy" id="702114"/>
    <lineage>
        <taxon>Bacteria</taxon>
        <taxon>Pseudomonadati</taxon>
        <taxon>Pseudomonadota</taxon>
        <taxon>Gammaproteobacteria</taxon>
        <taxon>Methylococcales</taxon>
        <taxon>Methylococcaceae</taxon>
        <taxon>Methylomonas</taxon>
    </lineage>
</organism>
<protein>
    <submittedName>
        <fullName evidence="1">N-acylneuraminate cytidylyltransferase</fullName>
    </submittedName>
</protein>
<proteinExistence type="predicted"/>
<dbReference type="SUPFAM" id="SSF53448">
    <property type="entry name" value="Nucleotide-diphospho-sugar transferases"/>
    <property type="match status" value="1"/>
</dbReference>
<dbReference type="OrthoDB" id="9805604at2"/>
<dbReference type="PANTHER" id="PTHR21485:SF6">
    <property type="entry name" value="N-ACYLNEURAMINATE CYTIDYLYLTRANSFERASE-RELATED"/>
    <property type="match status" value="1"/>
</dbReference>
<dbReference type="RefSeq" id="WP_064039568.1">
    <property type="nucleotide sequence ID" value="NZ_LUUJ01000049.1"/>
</dbReference>
<dbReference type="Pfam" id="PF02348">
    <property type="entry name" value="CTP_transf_3"/>
    <property type="match status" value="1"/>
</dbReference>
<keyword evidence="1" id="KW-0808">Transferase</keyword>
<name>A0A177NMR3_9GAMM</name>
<dbReference type="PANTHER" id="PTHR21485">
    <property type="entry name" value="HAD SUPERFAMILY MEMBERS CMAS AND KDSC"/>
    <property type="match status" value="1"/>
</dbReference>
<dbReference type="Proteomes" id="UP000077857">
    <property type="component" value="Unassembled WGS sequence"/>
</dbReference>